<gene>
    <name evidence="1" type="ORF">CRE_19315</name>
</gene>
<evidence type="ECO:0000313" key="2">
    <source>
        <dbReference type="Proteomes" id="UP000008281"/>
    </source>
</evidence>
<dbReference type="eggNOG" id="ENOG502S9B9">
    <property type="taxonomic scope" value="Eukaryota"/>
</dbReference>
<keyword evidence="2" id="KW-1185">Reference proteome</keyword>
<accession>E3MX71</accession>
<dbReference type="HOGENOM" id="CLU_2814885_0_0_1"/>
<dbReference type="InParanoid" id="E3MX71"/>
<sequence length="67" mass="7538">MYEMHPDADVIFHLLNLGSGPFLQSFFRSLEIIPAVSGVTLFSGDYPNTGDLSRVFIAHNNSCHYDY</sequence>
<protein>
    <submittedName>
        <fullName evidence="1">Uncharacterized protein</fullName>
    </submittedName>
</protein>
<name>E3MX71_CAERE</name>
<organism evidence="2">
    <name type="scientific">Caenorhabditis remanei</name>
    <name type="common">Caenorhabditis vulgaris</name>
    <dbReference type="NCBI Taxonomy" id="31234"/>
    <lineage>
        <taxon>Eukaryota</taxon>
        <taxon>Metazoa</taxon>
        <taxon>Ecdysozoa</taxon>
        <taxon>Nematoda</taxon>
        <taxon>Chromadorea</taxon>
        <taxon>Rhabditida</taxon>
        <taxon>Rhabditina</taxon>
        <taxon>Rhabditomorpha</taxon>
        <taxon>Rhabditoidea</taxon>
        <taxon>Rhabditidae</taxon>
        <taxon>Peloderinae</taxon>
        <taxon>Caenorhabditis</taxon>
    </lineage>
</organism>
<dbReference type="AlphaFoldDB" id="E3MX71"/>
<dbReference type="OrthoDB" id="5871931at2759"/>
<dbReference type="STRING" id="31234.E3MX71"/>
<proteinExistence type="predicted"/>
<dbReference type="Proteomes" id="UP000008281">
    <property type="component" value="Unassembled WGS sequence"/>
</dbReference>
<reference evidence="1" key="1">
    <citation type="submission" date="2007-07" db="EMBL/GenBank/DDBJ databases">
        <title>PCAP assembly of the Caenorhabditis remanei genome.</title>
        <authorList>
            <consortium name="The Caenorhabditis remanei Sequencing Consortium"/>
            <person name="Wilson R.K."/>
        </authorList>
    </citation>
    <scope>NUCLEOTIDE SEQUENCE [LARGE SCALE GENOMIC DNA]</scope>
    <source>
        <strain evidence="1">PB4641</strain>
    </source>
</reference>
<evidence type="ECO:0000313" key="1">
    <source>
        <dbReference type="EMBL" id="EFP11517.1"/>
    </source>
</evidence>
<dbReference type="EMBL" id="DS268490">
    <property type="protein sequence ID" value="EFP11517.1"/>
    <property type="molecule type" value="Genomic_DNA"/>
</dbReference>